<evidence type="ECO:0000313" key="9">
    <source>
        <dbReference type="Proteomes" id="UP000238479"/>
    </source>
</evidence>
<evidence type="ECO:0000256" key="6">
    <source>
        <dbReference type="ARBA" id="ARBA00023033"/>
    </source>
</evidence>
<dbReference type="PANTHER" id="PTHR47950">
    <property type="entry name" value="CYTOCHROME P450, FAMILY 76, SUBFAMILY C, POLYPEPTIDE 5-RELATED"/>
    <property type="match status" value="1"/>
</dbReference>
<comment type="caution">
    <text evidence="8">The sequence shown here is derived from an EMBL/GenBank/DDBJ whole genome shotgun (WGS) entry which is preliminary data.</text>
</comment>
<proteinExistence type="inferred from homology"/>
<dbReference type="AlphaFoldDB" id="A0A2P6R0C2"/>
<keyword evidence="2 7" id="KW-0349">Heme</keyword>
<evidence type="ECO:0000256" key="5">
    <source>
        <dbReference type="ARBA" id="ARBA00023004"/>
    </source>
</evidence>
<keyword evidence="6 7" id="KW-0503">Monooxygenase</keyword>
<dbReference type="GO" id="GO:0102811">
    <property type="term" value="F:geraniol 10-hydroxylase activity"/>
    <property type="evidence" value="ECO:0007669"/>
    <property type="project" value="UniProtKB-EC"/>
</dbReference>
<evidence type="ECO:0000256" key="4">
    <source>
        <dbReference type="ARBA" id="ARBA00023002"/>
    </source>
</evidence>
<dbReference type="InterPro" id="IPR017972">
    <property type="entry name" value="Cyt_P450_CS"/>
</dbReference>
<dbReference type="PANTHER" id="PTHR47950:SF4">
    <property type="entry name" value="GERANIOL 8-HYDROXYLASE-LIKE"/>
    <property type="match status" value="1"/>
</dbReference>
<organism evidence="8 9">
    <name type="scientific">Rosa chinensis</name>
    <name type="common">China rose</name>
    <dbReference type="NCBI Taxonomy" id="74649"/>
    <lineage>
        <taxon>Eukaryota</taxon>
        <taxon>Viridiplantae</taxon>
        <taxon>Streptophyta</taxon>
        <taxon>Embryophyta</taxon>
        <taxon>Tracheophyta</taxon>
        <taxon>Spermatophyta</taxon>
        <taxon>Magnoliopsida</taxon>
        <taxon>eudicotyledons</taxon>
        <taxon>Gunneridae</taxon>
        <taxon>Pentapetalae</taxon>
        <taxon>rosids</taxon>
        <taxon>fabids</taxon>
        <taxon>Rosales</taxon>
        <taxon>Rosaceae</taxon>
        <taxon>Rosoideae</taxon>
        <taxon>Rosoideae incertae sedis</taxon>
        <taxon>Rosa</taxon>
    </lineage>
</organism>
<dbReference type="Proteomes" id="UP000238479">
    <property type="component" value="Chromosome 4"/>
</dbReference>
<dbReference type="SUPFAM" id="SSF48264">
    <property type="entry name" value="Cytochrome P450"/>
    <property type="match status" value="1"/>
</dbReference>
<dbReference type="InterPro" id="IPR001128">
    <property type="entry name" value="Cyt_P450"/>
</dbReference>
<dbReference type="GO" id="GO:0020037">
    <property type="term" value="F:heme binding"/>
    <property type="evidence" value="ECO:0007669"/>
    <property type="project" value="InterPro"/>
</dbReference>
<dbReference type="Gene3D" id="1.10.630.10">
    <property type="entry name" value="Cytochrome P450"/>
    <property type="match status" value="1"/>
</dbReference>
<evidence type="ECO:0000256" key="2">
    <source>
        <dbReference type="ARBA" id="ARBA00022617"/>
    </source>
</evidence>
<evidence type="ECO:0000313" key="8">
    <source>
        <dbReference type="EMBL" id="PRQ39882.1"/>
    </source>
</evidence>
<dbReference type="STRING" id="74649.A0A2P6R0C2"/>
<dbReference type="EC" id="1.14.14.83" evidence="8"/>
<dbReference type="Gramene" id="PRQ39882">
    <property type="protein sequence ID" value="PRQ39882"/>
    <property type="gene ID" value="RchiOBHm_Chr4g0430061"/>
</dbReference>
<dbReference type="InterPro" id="IPR036396">
    <property type="entry name" value="Cyt_P450_sf"/>
</dbReference>
<evidence type="ECO:0000256" key="3">
    <source>
        <dbReference type="ARBA" id="ARBA00022723"/>
    </source>
</evidence>
<keyword evidence="9" id="KW-1185">Reference proteome</keyword>
<dbReference type="GO" id="GO:0005506">
    <property type="term" value="F:iron ion binding"/>
    <property type="evidence" value="ECO:0007669"/>
    <property type="project" value="InterPro"/>
</dbReference>
<evidence type="ECO:0000256" key="7">
    <source>
        <dbReference type="RuleBase" id="RU000461"/>
    </source>
</evidence>
<sequence length="80" mass="9050">MGRNFELIPFGGGRRRCPGLPLALILGLLINCFEWKLEDGVVPKTMNMEEKFGINLRMAQPPRAVPMPTSHNPFIQFILI</sequence>
<comment type="similarity">
    <text evidence="1 7">Belongs to the cytochrome P450 family.</text>
</comment>
<reference evidence="8 9" key="1">
    <citation type="journal article" date="2018" name="Nat. Genet.">
        <title>The Rosa genome provides new insights in the design of modern roses.</title>
        <authorList>
            <person name="Bendahmane M."/>
        </authorList>
    </citation>
    <scope>NUCLEOTIDE SEQUENCE [LARGE SCALE GENOMIC DNA]</scope>
    <source>
        <strain evidence="9">cv. Old Blush</strain>
    </source>
</reference>
<evidence type="ECO:0000256" key="1">
    <source>
        <dbReference type="ARBA" id="ARBA00010617"/>
    </source>
</evidence>
<accession>A0A2P6R0C2</accession>
<gene>
    <name evidence="8" type="ORF">RchiOBHm_Chr4g0430061</name>
</gene>
<keyword evidence="3 7" id="KW-0479">Metal-binding</keyword>
<protein>
    <submittedName>
        <fullName evidence="8">Putative geraniol 8-hydroxylase</fullName>
        <ecNumber evidence="8">1.14.14.83</ecNumber>
    </submittedName>
</protein>
<dbReference type="PROSITE" id="PS00086">
    <property type="entry name" value="CYTOCHROME_P450"/>
    <property type="match status" value="1"/>
</dbReference>
<keyword evidence="4 7" id="KW-0560">Oxidoreductase</keyword>
<dbReference type="OMA" id="INCFEWK"/>
<dbReference type="EMBL" id="PDCK01000042">
    <property type="protein sequence ID" value="PRQ39882.1"/>
    <property type="molecule type" value="Genomic_DNA"/>
</dbReference>
<name>A0A2P6R0C2_ROSCH</name>
<keyword evidence="5 7" id="KW-0408">Iron</keyword>
<dbReference type="Pfam" id="PF00067">
    <property type="entry name" value="p450"/>
    <property type="match status" value="1"/>
</dbReference>